<feature type="region of interest" description="Disordered" evidence="1">
    <location>
        <begin position="431"/>
        <end position="450"/>
    </location>
</feature>
<evidence type="ECO:0008006" key="4">
    <source>
        <dbReference type="Google" id="ProtNLM"/>
    </source>
</evidence>
<proteinExistence type="predicted"/>
<accession>A0A9P5XDR4</accession>
<dbReference type="SUPFAM" id="SSF52047">
    <property type="entry name" value="RNI-like"/>
    <property type="match status" value="1"/>
</dbReference>
<evidence type="ECO:0000313" key="3">
    <source>
        <dbReference type="Proteomes" id="UP000807342"/>
    </source>
</evidence>
<keyword evidence="3" id="KW-1185">Reference proteome</keyword>
<evidence type="ECO:0000256" key="1">
    <source>
        <dbReference type="SAM" id="MobiDB-lite"/>
    </source>
</evidence>
<dbReference type="Gene3D" id="3.80.10.10">
    <property type="entry name" value="Ribonuclease Inhibitor"/>
    <property type="match status" value="1"/>
</dbReference>
<dbReference type="EMBL" id="MU151189">
    <property type="protein sequence ID" value="KAF9447680.1"/>
    <property type="molecule type" value="Genomic_DNA"/>
</dbReference>
<reference evidence="2" key="1">
    <citation type="submission" date="2020-11" db="EMBL/GenBank/DDBJ databases">
        <authorList>
            <consortium name="DOE Joint Genome Institute"/>
            <person name="Ahrendt S."/>
            <person name="Riley R."/>
            <person name="Andreopoulos W."/>
            <person name="Labutti K."/>
            <person name="Pangilinan J."/>
            <person name="Ruiz-Duenas F.J."/>
            <person name="Barrasa J.M."/>
            <person name="Sanchez-Garcia M."/>
            <person name="Camarero S."/>
            <person name="Miyauchi S."/>
            <person name="Serrano A."/>
            <person name="Linde D."/>
            <person name="Babiker R."/>
            <person name="Drula E."/>
            <person name="Ayuso-Fernandez I."/>
            <person name="Pacheco R."/>
            <person name="Padilla G."/>
            <person name="Ferreira P."/>
            <person name="Barriuso J."/>
            <person name="Kellner H."/>
            <person name="Castanera R."/>
            <person name="Alfaro M."/>
            <person name="Ramirez L."/>
            <person name="Pisabarro A.G."/>
            <person name="Kuo A."/>
            <person name="Tritt A."/>
            <person name="Lipzen A."/>
            <person name="He G."/>
            <person name="Yan M."/>
            <person name="Ng V."/>
            <person name="Cullen D."/>
            <person name="Martin F."/>
            <person name="Rosso M.-N."/>
            <person name="Henrissat B."/>
            <person name="Hibbett D."/>
            <person name="Martinez A.T."/>
            <person name="Grigoriev I.V."/>
        </authorList>
    </citation>
    <scope>NUCLEOTIDE SEQUENCE</scope>
    <source>
        <strain evidence="2">MF-IS2</strain>
    </source>
</reference>
<dbReference type="AlphaFoldDB" id="A0A9P5XDR4"/>
<dbReference type="OrthoDB" id="3235026at2759"/>
<name>A0A9P5XDR4_9AGAR</name>
<protein>
    <recommendedName>
        <fullName evidence="4">F-box domain-containing protein</fullName>
    </recommendedName>
</protein>
<dbReference type="Proteomes" id="UP000807342">
    <property type="component" value="Unassembled WGS sequence"/>
</dbReference>
<sequence>MSSWQSLPTELKLTIISALHPDDVDSLAKTNQASYQACVPARFRSIKLNDINALQRFLENVPRNYCSNIDTLELATHDKDHAAPTHISLRERSDAVISLLSACPRLASLVLRVSGSLDSSVVAPFPALSNLKQLSISNVSNEDSAPLSERLVVAIAASCTNLQDLSLDRITRSELHAPELQGVPYIPLVRGDEDVPDHPLLGSDLRLPSLLRIPTLRKLAIRDTHLGDEHWSITPIACRLEVLDLGSCYHENEDYNRCCTERIMAAVGPTVDEFSLTTAVSNDTLFAKSSETPLHKLRKLHITPFFPVDSVVETISNLAGSPIETLSMQCYEDDVVDVCTALEEFLTLKLERGSEFYKKLARVNVSVTAAGYAASEEEVEERTKAAKRLQDFCRQLRVASAVDNYGAPQRPVATSRRASMSFAVEVGVSTSKSASPSTRPIGKARSMTLY</sequence>
<dbReference type="InterPro" id="IPR032675">
    <property type="entry name" value="LRR_dom_sf"/>
</dbReference>
<evidence type="ECO:0000313" key="2">
    <source>
        <dbReference type="EMBL" id="KAF9447680.1"/>
    </source>
</evidence>
<organism evidence="2 3">
    <name type="scientific">Macrolepiota fuliginosa MF-IS2</name>
    <dbReference type="NCBI Taxonomy" id="1400762"/>
    <lineage>
        <taxon>Eukaryota</taxon>
        <taxon>Fungi</taxon>
        <taxon>Dikarya</taxon>
        <taxon>Basidiomycota</taxon>
        <taxon>Agaricomycotina</taxon>
        <taxon>Agaricomycetes</taxon>
        <taxon>Agaricomycetidae</taxon>
        <taxon>Agaricales</taxon>
        <taxon>Agaricineae</taxon>
        <taxon>Agaricaceae</taxon>
        <taxon>Macrolepiota</taxon>
    </lineage>
</organism>
<gene>
    <name evidence="2" type="ORF">P691DRAFT_731009</name>
</gene>
<comment type="caution">
    <text evidence="2">The sequence shown here is derived from an EMBL/GenBank/DDBJ whole genome shotgun (WGS) entry which is preliminary data.</text>
</comment>